<dbReference type="Pfam" id="PF04828">
    <property type="entry name" value="GFA"/>
    <property type="match status" value="1"/>
</dbReference>
<dbReference type="AlphaFoldDB" id="A0A1B8GVI9"/>
<dbReference type="RefSeq" id="XP_059319982.1">
    <property type="nucleotide sequence ID" value="XM_059463405.1"/>
</dbReference>
<evidence type="ECO:0000256" key="3">
    <source>
        <dbReference type="ARBA" id="ARBA00022833"/>
    </source>
</evidence>
<dbReference type="InterPro" id="IPR052355">
    <property type="entry name" value="CENP-V-like"/>
</dbReference>
<dbReference type="GO" id="GO:0046872">
    <property type="term" value="F:metal ion binding"/>
    <property type="evidence" value="ECO:0007669"/>
    <property type="project" value="UniProtKB-KW"/>
</dbReference>
<evidence type="ECO:0000313" key="5">
    <source>
        <dbReference type="EMBL" id="OBT99862.1"/>
    </source>
</evidence>
<dbReference type="PANTHER" id="PTHR28620">
    <property type="entry name" value="CENTROMERE PROTEIN V"/>
    <property type="match status" value="1"/>
</dbReference>
<comment type="similarity">
    <text evidence="1">Belongs to the Gfa family.</text>
</comment>
<evidence type="ECO:0000256" key="1">
    <source>
        <dbReference type="ARBA" id="ARBA00005495"/>
    </source>
</evidence>
<keyword evidence="2" id="KW-0479">Metal-binding</keyword>
<proteinExistence type="inferred from homology"/>
<dbReference type="InterPro" id="IPR011057">
    <property type="entry name" value="Mss4-like_sf"/>
</dbReference>
<dbReference type="InterPro" id="IPR006913">
    <property type="entry name" value="CENP-V/GFA"/>
</dbReference>
<evidence type="ECO:0000259" key="4">
    <source>
        <dbReference type="PROSITE" id="PS51891"/>
    </source>
</evidence>
<dbReference type="SUPFAM" id="SSF51316">
    <property type="entry name" value="Mss4-like"/>
    <property type="match status" value="1"/>
</dbReference>
<dbReference type="STRING" id="342668.A0A1B8GVI9"/>
<dbReference type="Gene3D" id="2.170.150.70">
    <property type="match status" value="1"/>
</dbReference>
<keyword evidence="6" id="KW-1185">Reference proteome</keyword>
<organism evidence="5 6">
    <name type="scientific">Pseudogymnoascus verrucosus</name>
    <dbReference type="NCBI Taxonomy" id="342668"/>
    <lineage>
        <taxon>Eukaryota</taxon>
        <taxon>Fungi</taxon>
        <taxon>Dikarya</taxon>
        <taxon>Ascomycota</taxon>
        <taxon>Pezizomycotina</taxon>
        <taxon>Leotiomycetes</taxon>
        <taxon>Thelebolales</taxon>
        <taxon>Thelebolaceae</taxon>
        <taxon>Pseudogymnoascus</taxon>
    </lineage>
</organism>
<name>A0A1B8GVI9_9PEZI</name>
<keyword evidence="3" id="KW-0862">Zinc</keyword>
<dbReference type="PANTHER" id="PTHR28620:SF1">
    <property type="entry name" value="CENP-V_GFA DOMAIN-CONTAINING PROTEIN"/>
    <property type="match status" value="1"/>
</dbReference>
<accession>A0A1B8GVI9</accession>
<feature type="domain" description="CENP-V/GFA" evidence="4">
    <location>
        <begin position="13"/>
        <end position="132"/>
    </location>
</feature>
<evidence type="ECO:0000256" key="2">
    <source>
        <dbReference type="ARBA" id="ARBA00022723"/>
    </source>
</evidence>
<gene>
    <name evidence="5" type="ORF">VE01_01991</name>
</gene>
<reference evidence="5 6" key="1">
    <citation type="submission" date="2016-03" db="EMBL/GenBank/DDBJ databases">
        <title>Comparative genomics of Pseudogymnoascus destructans, the fungus causing white-nose syndrome of bats.</title>
        <authorList>
            <person name="Palmer J.M."/>
            <person name="Drees K.P."/>
            <person name="Foster J.T."/>
            <person name="Lindner D.L."/>
        </authorList>
    </citation>
    <scope>NUCLEOTIDE SEQUENCE [LARGE SCALE GENOMIC DNA]</scope>
    <source>
        <strain evidence="5 6">UAMH 10579</strain>
    </source>
</reference>
<reference evidence="6" key="2">
    <citation type="journal article" date="2018" name="Nat. Commun.">
        <title>Extreme sensitivity to ultraviolet light in the fungal pathogen causing white-nose syndrome of bats.</title>
        <authorList>
            <person name="Palmer J.M."/>
            <person name="Drees K.P."/>
            <person name="Foster J.T."/>
            <person name="Lindner D.L."/>
        </authorList>
    </citation>
    <scope>NUCLEOTIDE SEQUENCE [LARGE SCALE GENOMIC DNA]</scope>
    <source>
        <strain evidence="6">UAMH 10579</strain>
    </source>
</reference>
<dbReference type="EMBL" id="KV460211">
    <property type="protein sequence ID" value="OBT99862.1"/>
    <property type="molecule type" value="Genomic_DNA"/>
</dbReference>
<protein>
    <recommendedName>
        <fullName evidence="4">CENP-V/GFA domain-containing protein</fullName>
    </recommendedName>
</protein>
<dbReference type="GO" id="GO:0016846">
    <property type="term" value="F:carbon-sulfur lyase activity"/>
    <property type="evidence" value="ECO:0007669"/>
    <property type="project" value="InterPro"/>
</dbReference>
<evidence type="ECO:0000313" key="6">
    <source>
        <dbReference type="Proteomes" id="UP000091956"/>
    </source>
</evidence>
<dbReference type="PROSITE" id="PS51891">
    <property type="entry name" value="CENP_V_GFA"/>
    <property type="match status" value="1"/>
</dbReference>
<dbReference type="GeneID" id="84234236"/>
<sequence length="151" mass="16279">MSTPPPPSSPQTHTGTCHCGHIRFSITSPLPDVVSCDCSICIRRGALIQRIPDADFHPITPTAASLEDGTHGLIEYRFNTMVARDYICPVCGILGYRRPRLGTGVWAINVRCLEGVEVEKLEVRRVFGSQLSTVGVEGGVTGEGKEEAAKS</sequence>
<dbReference type="Proteomes" id="UP000091956">
    <property type="component" value="Unassembled WGS sequence"/>
</dbReference>